<feature type="chain" id="PRO_5035775403" description="Battenin" evidence="1">
    <location>
        <begin position="24"/>
        <end position="110"/>
    </location>
</feature>
<dbReference type="Proteomes" id="UP000005237">
    <property type="component" value="Unassembled WGS sequence"/>
</dbReference>
<name>A0A8R1EVR2_CAEJA</name>
<dbReference type="AlphaFoldDB" id="A0A8R1EVR2"/>
<organism evidence="2 3">
    <name type="scientific">Caenorhabditis japonica</name>
    <dbReference type="NCBI Taxonomy" id="281687"/>
    <lineage>
        <taxon>Eukaryota</taxon>
        <taxon>Metazoa</taxon>
        <taxon>Ecdysozoa</taxon>
        <taxon>Nematoda</taxon>
        <taxon>Chromadorea</taxon>
        <taxon>Rhabditida</taxon>
        <taxon>Rhabditina</taxon>
        <taxon>Rhabditomorpha</taxon>
        <taxon>Rhabditoidea</taxon>
        <taxon>Rhabditidae</taxon>
        <taxon>Peloderinae</taxon>
        <taxon>Caenorhabditis</taxon>
    </lineage>
</organism>
<evidence type="ECO:0000256" key="1">
    <source>
        <dbReference type="SAM" id="SignalP"/>
    </source>
</evidence>
<evidence type="ECO:0000313" key="2">
    <source>
        <dbReference type="EnsemblMetazoa" id="CJA43189b.1"/>
    </source>
</evidence>
<protein>
    <recommendedName>
        <fullName evidence="4">Battenin</fullName>
    </recommendedName>
</protein>
<proteinExistence type="predicted"/>
<feature type="signal peptide" evidence="1">
    <location>
        <begin position="1"/>
        <end position="23"/>
    </location>
</feature>
<reference evidence="3" key="1">
    <citation type="submission" date="2010-08" db="EMBL/GenBank/DDBJ databases">
        <authorList>
            <consortium name="Caenorhabditis japonica Sequencing Consortium"/>
            <person name="Wilson R.K."/>
        </authorList>
    </citation>
    <scope>NUCLEOTIDE SEQUENCE [LARGE SCALE GENOMIC DNA]</scope>
    <source>
        <strain evidence="3">DF5081</strain>
    </source>
</reference>
<accession>A0A8R1EVR2</accession>
<evidence type="ECO:0008006" key="4">
    <source>
        <dbReference type="Google" id="ProtNLM"/>
    </source>
</evidence>
<keyword evidence="1" id="KW-0732">Signal</keyword>
<evidence type="ECO:0000313" key="3">
    <source>
        <dbReference type="Proteomes" id="UP000005237"/>
    </source>
</evidence>
<reference evidence="2" key="2">
    <citation type="submission" date="2022-06" db="UniProtKB">
        <authorList>
            <consortium name="EnsemblMetazoa"/>
        </authorList>
    </citation>
    <scope>IDENTIFICATION</scope>
    <source>
        <strain evidence="2">DF5081</strain>
    </source>
</reference>
<keyword evidence="3" id="KW-1185">Reference proteome</keyword>
<sequence length="110" mass="13129">MLRPLHRLLLLTIFSTIICPLESTTCARLKISELLLKRRGPKSDEPPEEEEKKEQFVQVYRQRSALRQVLDEYVPFWWAMVASSQCGYYLGVFLEQLDFNFFRRLFLLVE</sequence>
<dbReference type="EnsemblMetazoa" id="CJA43189b.1">
    <property type="protein sequence ID" value="CJA43189b.1"/>
    <property type="gene ID" value="WBGene00219037"/>
</dbReference>